<evidence type="ECO:0000313" key="3">
    <source>
        <dbReference type="Proteomes" id="UP000469734"/>
    </source>
</evidence>
<name>A0A7X4KG78_9BURK</name>
<comment type="caution">
    <text evidence="2">The sequence shown here is derived from an EMBL/GenBank/DDBJ whole genome shotgun (WGS) entry which is preliminary data.</text>
</comment>
<feature type="transmembrane region" description="Helical" evidence="1">
    <location>
        <begin position="54"/>
        <end position="73"/>
    </location>
</feature>
<dbReference type="RefSeq" id="WP_161049454.1">
    <property type="nucleotide sequence ID" value="NZ_WWCR01000004.1"/>
</dbReference>
<keyword evidence="1" id="KW-0812">Transmembrane</keyword>
<evidence type="ECO:0000256" key="1">
    <source>
        <dbReference type="SAM" id="Phobius"/>
    </source>
</evidence>
<protein>
    <recommendedName>
        <fullName evidence="4">Amino acid transporter</fullName>
    </recommendedName>
</protein>
<dbReference type="Proteomes" id="UP000469734">
    <property type="component" value="Unassembled WGS sequence"/>
</dbReference>
<dbReference type="AlphaFoldDB" id="A0A7X4KG78"/>
<reference evidence="2 3" key="1">
    <citation type="submission" date="2019-12" db="EMBL/GenBank/DDBJ databases">
        <title>Novel species isolated from a subtropical stream in China.</title>
        <authorList>
            <person name="Lu H."/>
        </authorList>
    </citation>
    <scope>NUCLEOTIDE SEQUENCE [LARGE SCALE GENOMIC DNA]</scope>
    <source>
        <strain evidence="2 3">FT134W</strain>
    </source>
</reference>
<sequence length="80" mass="8946">MNDWLDLLQWPAMAVTVRAGLLVASRTPTRRKAGFIAFLLSNALWIAWGWHDDAWALIALQLCLVVTNVRGILKNEEGVS</sequence>
<gene>
    <name evidence="2" type="ORF">GTP56_06390</name>
</gene>
<dbReference type="EMBL" id="WWCR01000004">
    <property type="protein sequence ID" value="MYM71827.1"/>
    <property type="molecule type" value="Genomic_DNA"/>
</dbReference>
<proteinExistence type="predicted"/>
<keyword evidence="1" id="KW-1133">Transmembrane helix</keyword>
<evidence type="ECO:0000313" key="2">
    <source>
        <dbReference type="EMBL" id="MYM71827.1"/>
    </source>
</evidence>
<evidence type="ECO:0008006" key="4">
    <source>
        <dbReference type="Google" id="ProtNLM"/>
    </source>
</evidence>
<accession>A0A7X4KG78</accession>
<organism evidence="2 3">
    <name type="scientific">Duganella margarita</name>
    <dbReference type="NCBI Taxonomy" id="2692170"/>
    <lineage>
        <taxon>Bacteria</taxon>
        <taxon>Pseudomonadati</taxon>
        <taxon>Pseudomonadota</taxon>
        <taxon>Betaproteobacteria</taxon>
        <taxon>Burkholderiales</taxon>
        <taxon>Oxalobacteraceae</taxon>
        <taxon>Telluria group</taxon>
        <taxon>Duganella</taxon>
    </lineage>
</organism>
<feature type="transmembrane region" description="Helical" evidence="1">
    <location>
        <begin position="32"/>
        <end position="48"/>
    </location>
</feature>
<keyword evidence="1" id="KW-0472">Membrane</keyword>